<dbReference type="AlphaFoldDB" id="A0A9P0CFM2"/>
<dbReference type="OrthoDB" id="10065911at2759"/>
<protein>
    <submittedName>
        <fullName evidence="1">Uncharacterized protein</fullName>
    </submittedName>
</protein>
<reference evidence="1" key="1">
    <citation type="submission" date="2022-01" db="EMBL/GenBank/DDBJ databases">
        <authorList>
            <person name="King R."/>
        </authorList>
    </citation>
    <scope>NUCLEOTIDE SEQUENCE</scope>
</reference>
<dbReference type="Proteomes" id="UP001153636">
    <property type="component" value="Chromosome 11"/>
</dbReference>
<proteinExistence type="predicted"/>
<sequence length="319" mass="36642">MPHVEIIFNQLKKVCTDSVMVKKDLENFEAAIQVIREQMDSIIDNIQGEINTSEGETSESIKKKAQIEENSRKREALEICDAVLLQIKTRFSSSQVMSMHSSVSLRYFCISKVLVSKENGFINRLALEVKSFEYALIVSEKMVCVKAFASIHAVTLPSLKRIQLSIVEKGCATRDMRDKHTCCPRNYSKEATILIMNHVPVKDMHKTFLQGYYLNVPYKMYWKIFKTKFNIKFGYPRSDTCAECDKYQHTLSNKSISDADKASCKMLQKAAVFTSKKRAYKEQARAGEISCITATHSFQSSIFCKTNMVLRVWNPRFRQ</sequence>
<dbReference type="EMBL" id="OV651823">
    <property type="protein sequence ID" value="CAH1101324.1"/>
    <property type="molecule type" value="Genomic_DNA"/>
</dbReference>
<evidence type="ECO:0000313" key="1">
    <source>
        <dbReference type="EMBL" id="CAH1101324.1"/>
    </source>
</evidence>
<gene>
    <name evidence="1" type="ORF">PSYICH_LOCUS2586</name>
</gene>
<organism evidence="1 2">
    <name type="scientific">Psylliodes chrysocephalus</name>
    <dbReference type="NCBI Taxonomy" id="3402493"/>
    <lineage>
        <taxon>Eukaryota</taxon>
        <taxon>Metazoa</taxon>
        <taxon>Ecdysozoa</taxon>
        <taxon>Arthropoda</taxon>
        <taxon>Hexapoda</taxon>
        <taxon>Insecta</taxon>
        <taxon>Pterygota</taxon>
        <taxon>Neoptera</taxon>
        <taxon>Endopterygota</taxon>
        <taxon>Coleoptera</taxon>
        <taxon>Polyphaga</taxon>
        <taxon>Cucujiformia</taxon>
        <taxon>Chrysomeloidea</taxon>
        <taxon>Chrysomelidae</taxon>
        <taxon>Galerucinae</taxon>
        <taxon>Alticini</taxon>
        <taxon>Psylliodes</taxon>
    </lineage>
</organism>
<evidence type="ECO:0000313" key="2">
    <source>
        <dbReference type="Proteomes" id="UP001153636"/>
    </source>
</evidence>
<keyword evidence="2" id="KW-1185">Reference proteome</keyword>
<accession>A0A9P0CFM2</accession>
<name>A0A9P0CFM2_9CUCU</name>